<dbReference type="AlphaFoldDB" id="A0A2G3PGR9"/>
<evidence type="ECO:0000313" key="2">
    <source>
        <dbReference type="Proteomes" id="UP000225108"/>
    </source>
</evidence>
<proteinExistence type="predicted"/>
<evidence type="ECO:0000313" key="1">
    <source>
        <dbReference type="EMBL" id="PHV65011.1"/>
    </source>
</evidence>
<reference evidence="1 2" key="1">
    <citation type="submission" date="2017-10" db="EMBL/GenBank/DDBJ databases">
        <title>The draft genome sequence of Williamsia sp. BULT 1.1 isolated from the semi-arid grassland soils from South Africa.</title>
        <authorList>
            <person name="Kabwe M.H."/>
            <person name="Govender N."/>
            <person name="Mutseka Lunga P."/>
            <person name="Vikram S."/>
            <person name="Makhalanyane T.P."/>
        </authorList>
    </citation>
    <scope>NUCLEOTIDE SEQUENCE [LARGE SCALE GENOMIC DNA]</scope>
    <source>
        <strain evidence="1 2">BULT 1.1</strain>
    </source>
</reference>
<gene>
    <name evidence="1" type="ORF">CSW57_14205</name>
</gene>
<comment type="caution">
    <text evidence="1">The sequence shown here is derived from an EMBL/GenBank/DDBJ whole genome shotgun (WGS) entry which is preliminary data.</text>
</comment>
<name>A0A2G3PGR9_WILMA</name>
<organism evidence="1 2">
    <name type="scientific">Williamsia marianensis</name>
    <dbReference type="NCBI Taxonomy" id="85044"/>
    <lineage>
        <taxon>Bacteria</taxon>
        <taxon>Bacillati</taxon>
        <taxon>Actinomycetota</taxon>
        <taxon>Actinomycetes</taxon>
        <taxon>Mycobacteriales</taxon>
        <taxon>Nocardiaceae</taxon>
        <taxon>Williamsia</taxon>
    </lineage>
</organism>
<dbReference type="Proteomes" id="UP000225108">
    <property type="component" value="Unassembled WGS sequence"/>
</dbReference>
<dbReference type="EMBL" id="PEBD01000010">
    <property type="protein sequence ID" value="PHV65011.1"/>
    <property type="molecule type" value="Genomic_DNA"/>
</dbReference>
<sequence>MYRHDDGPADSRIGELMDRLHALCDHLPGAVALRRAVDDLQGPLRVAVVGRFGTGRDTVARALRQSYDVSPIGPGDDADDADAWLHVLSGWPRPDDVAAIEDLDPRRSLVLLGKADSLGSWPAARDRAAQCAASLGRAVVPLMPLLAVPDLRMDDVDFMAAMAAAGEQVPPMQAEFLDAGGLHQRLQRLSLLRRLDAYGIASALALLNGGPLTAEELAARLHQRSGLDALADPLTEFASLAEHRRVGRVVDELEIIAAQGILRDEIEHILSGSMLSGALT</sequence>
<protein>
    <recommendedName>
        <fullName evidence="3">GTPase</fullName>
    </recommendedName>
</protein>
<accession>A0A2G3PGR9</accession>
<evidence type="ECO:0008006" key="3">
    <source>
        <dbReference type="Google" id="ProtNLM"/>
    </source>
</evidence>
<dbReference type="RefSeq" id="WP_099383444.1">
    <property type="nucleotide sequence ID" value="NZ_PEBD01000010.1"/>
</dbReference>